<dbReference type="OrthoDB" id="244495at2759"/>
<accession>A0A9N9TTT5</accession>
<organism evidence="4 5">
    <name type="scientific">Phyllotreta striolata</name>
    <name type="common">Striped flea beetle</name>
    <name type="synonym">Crioceris striolata</name>
    <dbReference type="NCBI Taxonomy" id="444603"/>
    <lineage>
        <taxon>Eukaryota</taxon>
        <taxon>Metazoa</taxon>
        <taxon>Ecdysozoa</taxon>
        <taxon>Arthropoda</taxon>
        <taxon>Hexapoda</taxon>
        <taxon>Insecta</taxon>
        <taxon>Pterygota</taxon>
        <taxon>Neoptera</taxon>
        <taxon>Endopterygota</taxon>
        <taxon>Coleoptera</taxon>
        <taxon>Polyphaga</taxon>
        <taxon>Cucujiformia</taxon>
        <taxon>Chrysomeloidea</taxon>
        <taxon>Chrysomelidae</taxon>
        <taxon>Galerucinae</taxon>
        <taxon>Alticini</taxon>
        <taxon>Phyllotreta</taxon>
    </lineage>
</organism>
<name>A0A9N9TTT5_PHYSR</name>
<reference evidence="4" key="1">
    <citation type="submission" date="2022-01" db="EMBL/GenBank/DDBJ databases">
        <authorList>
            <person name="King R."/>
        </authorList>
    </citation>
    <scope>NUCLEOTIDE SEQUENCE</scope>
</reference>
<dbReference type="Proteomes" id="UP001153712">
    <property type="component" value="Chromosome 3"/>
</dbReference>
<dbReference type="PANTHER" id="PTHR15615:SF108">
    <property type="entry name" value="PROTEIN CNPPD1"/>
    <property type="match status" value="1"/>
</dbReference>
<keyword evidence="3" id="KW-0472">Membrane</keyword>
<dbReference type="CDD" id="cd20557">
    <property type="entry name" value="CYCLIN_ScPCL1-like"/>
    <property type="match status" value="1"/>
</dbReference>
<evidence type="ECO:0000256" key="2">
    <source>
        <dbReference type="ARBA" id="ARBA00040808"/>
    </source>
</evidence>
<dbReference type="Pfam" id="PF08613">
    <property type="entry name" value="Cyclin"/>
    <property type="match status" value="1"/>
</dbReference>
<keyword evidence="3" id="KW-1133">Transmembrane helix</keyword>
<sequence length="390" mass="45063">MSKIFKYPCEKSYMNDDHKKYLSRITKTLYYGKLPKTDCLSWPVTEFAAEIFSEAKRGKSLERLHYYKAADISKKACVAPCSLVLALLYLERLKTCNPQYLEKISPSDLFLVSLMVSCKFLFDDGEGDEVFLDEWAVSGGVNTKDLVKLEKEFLKAINWEIFISDKTFDAKLKELEFALALKQGMSRGSFTYTELDILSCTVEIQNIIQCIGAITIILALTYITGFLTLISSVFLTSQIPGTSLYMKKIEPTENSIVQTSWEKTDVEDLKLDQSETVVKMLQTTFILASMNPNNMSLYANSVSWDYWNNPLMEWLAKTSQLVSTFTTEMQYNYLPYYLETRSHNMKYIDLEDQIHKATKTRIQDQLEPSWHMEWIESIKLGVYTKNIKLR</sequence>
<feature type="transmembrane region" description="Helical" evidence="3">
    <location>
        <begin position="211"/>
        <end position="236"/>
    </location>
</feature>
<keyword evidence="5" id="KW-1185">Reference proteome</keyword>
<evidence type="ECO:0000313" key="5">
    <source>
        <dbReference type="Proteomes" id="UP001153712"/>
    </source>
</evidence>
<dbReference type="GO" id="GO:0000307">
    <property type="term" value="C:cyclin-dependent protein kinase holoenzyme complex"/>
    <property type="evidence" value="ECO:0007669"/>
    <property type="project" value="TreeGrafter"/>
</dbReference>
<gene>
    <name evidence="4" type="ORF">PHYEVI_LOCUS6618</name>
</gene>
<evidence type="ECO:0000313" key="4">
    <source>
        <dbReference type="EMBL" id="CAG9860262.1"/>
    </source>
</evidence>
<dbReference type="Gene3D" id="1.10.472.10">
    <property type="entry name" value="Cyclin-like"/>
    <property type="match status" value="1"/>
</dbReference>
<proteinExistence type="inferred from homology"/>
<evidence type="ECO:0000256" key="3">
    <source>
        <dbReference type="SAM" id="Phobius"/>
    </source>
</evidence>
<dbReference type="InterPro" id="IPR013922">
    <property type="entry name" value="Cyclin_PHO80-like"/>
</dbReference>
<keyword evidence="3" id="KW-0812">Transmembrane</keyword>
<dbReference type="GO" id="GO:0016538">
    <property type="term" value="F:cyclin-dependent protein serine/threonine kinase regulator activity"/>
    <property type="evidence" value="ECO:0007669"/>
    <property type="project" value="TreeGrafter"/>
</dbReference>
<evidence type="ECO:0000256" key="1">
    <source>
        <dbReference type="ARBA" id="ARBA00038508"/>
    </source>
</evidence>
<dbReference type="EMBL" id="OU900096">
    <property type="protein sequence ID" value="CAG9860262.1"/>
    <property type="molecule type" value="Genomic_DNA"/>
</dbReference>
<dbReference type="GO" id="GO:0005634">
    <property type="term" value="C:nucleus"/>
    <property type="evidence" value="ECO:0007669"/>
    <property type="project" value="TreeGrafter"/>
</dbReference>
<dbReference type="GO" id="GO:0019901">
    <property type="term" value="F:protein kinase binding"/>
    <property type="evidence" value="ECO:0007669"/>
    <property type="project" value="InterPro"/>
</dbReference>
<comment type="similarity">
    <text evidence="1">Belongs to the CNPPD1 family.</text>
</comment>
<dbReference type="AlphaFoldDB" id="A0A9N9TTT5"/>
<dbReference type="PANTHER" id="PTHR15615">
    <property type="match status" value="1"/>
</dbReference>
<protein>
    <recommendedName>
        <fullName evidence="2">Protein CNPPD1</fullName>
    </recommendedName>
</protein>